<dbReference type="GO" id="GO:0005524">
    <property type="term" value="F:ATP binding"/>
    <property type="evidence" value="ECO:0007669"/>
    <property type="project" value="UniProtKB-UniRule"/>
</dbReference>
<dbReference type="InterPro" id="IPR027417">
    <property type="entry name" value="P-loop_NTPase"/>
</dbReference>
<dbReference type="KEGG" id="ntt:TAO_1574"/>
<reference evidence="15 16" key="1">
    <citation type="journal article" date="2017" name="ISME J.">
        <title>An acid-tolerant ammonia-oxidizing ?-proteobacterium from soil.</title>
        <authorList>
            <person name="Hayatsu M."/>
            <person name="Tago K."/>
            <person name="Uchiyama I."/>
            <person name="Toyoda A."/>
            <person name="Wang Y."/>
            <person name="Shimomura Y."/>
            <person name="Okubo T."/>
            <person name="Kurisu F."/>
            <person name="Hirono Y."/>
            <person name="Nonaka K."/>
            <person name="Akiyama H."/>
            <person name="Itoh T."/>
            <person name="Takami H."/>
        </authorList>
    </citation>
    <scope>NUCLEOTIDE SEQUENCE [LARGE SCALE GENOMIC DNA]</scope>
    <source>
        <strain evidence="15 16">TAO100</strain>
    </source>
</reference>
<evidence type="ECO:0000256" key="7">
    <source>
        <dbReference type="ARBA" id="ARBA00023125"/>
    </source>
</evidence>
<feature type="domain" description="UvrD-like helicase ATP-binding" evidence="13">
    <location>
        <begin position="2"/>
        <end position="280"/>
    </location>
</feature>
<dbReference type="InterPro" id="IPR013986">
    <property type="entry name" value="DExx_box_DNA_helicase_dom_sf"/>
</dbReference>
<feature type="binding site" evidence="11">
    <location>
        <position position="278"/>
    </location>
    <ligand>
        <name>ATP</name>
        <dbReference type="ChEBI" id="CHEBI:30616"/>
    </ligand>
</feature>
<dbReference type="Gene3D" id="3.40.50.300">
    <property type="entry name" value="P-loop containing nucleotide triphosphate hydrolases"/>
    <property type="match status" value="2"/>
</dbReference>
<feature type="domain" description="UvrD-like helicase C-terminal" evidence="14">
    <location>
        <begin position="281"/>
        <end position="560"/>
    </location>
</feature>
<dbReference type="PANTHER" id="PTHR11070">
    <property type="entry name" value="UVRD / RECB / PCRA DNA HELICASE FAMILY MEMBER"/>
    <property type="match status" value="1"/>
</dbReference>
<feature type="binding site" evidence="12">
    <location>
        <begin position="23"/>
        <end position="30"/>
    </location>
    <ligand>
        <name>ATP</name>
        <dbReference type="ChEBI" id="CHEBI:30616"/>
    </ligand>
</feature>
<comment type="similarity">
    <text evidence="1 11">Belongs to the helicase family. UvrD subfamily.</text>
</comment>
<evidence type="ECO:0000256" key="1">
    <source>
        <dbReference type="ARBA" id="ARBA00009922"/>
    </source>
</evidence>
<dbReference type="InterPro" id="IPR014016">
    <property type="entry name" value="UvrD-like_ATP-bd"/>
</dbReference>
<comment type="catalytic activity">
    <reaction evidence="10 11">
        <text>ATP + H2O = ADP + phosphate + H(+)</text>
        <dbReference type="Rhea" id="RHEA:13065"/>
        <dbReference type="ChEBI" id="CHEBI:15377"/>
        <dbReference type="ChEBI" id="CHEBI:15378"/>
        <dbReference type="ChEBI" id="CHEBI:30616"/>
        <dbReference type="ChEBI" id="CHEBI:43474"/>
        <dbReference type="ChEBI" id="CHEBI:456216"/>
        <dbReference type="EC" id="5.6.2.4"/>
    </reaction>
</comment>
<evidence type="ECO:0000256" key="8">
    <source>
        <dbReference type="ARBA" id="ARBA00023235"/>
    </source>
</evidence>
<keyword evidence="4 11" id="KW-0378">Hydrolase</keyword>
<dbReference type="EMBL" id="AP014836">
    <property type="protein sequence ID" value="BAW80944.1"/>
    <property type="molecule type" value="Genomic_DNA"/>
</dbReference>
<dbReference type="OrthoDB" id="9806690at2"/>
<name>A0A1Q2SP83_9GAMM</name>
<dbReference type="GO" id="GO:0005829">
    <property type="term" value="C:cytosol"/>
    <property type="evidence" value="ECO:0007669"/>
    <property type="project" value="TreeGrafter"/>
</dbReference>
<dbReference type="Proteomes" id="UP000243679">
    <property type="component" value="Chromosome"/>
</dbReference>
<evidence type="ECO:0000256" key="12">
    <source>
        <dbReference type="PROSITE-ProRule" id="PRU00560"/>
    </source>
</evidence>
<keyword evidence="2 11" id="KW-0235">DNA replication</keyword>
<dbReference type="GO" id="GO:0006260">
    <property type="term" value="P:DNA replication"/>
    <property type="evidence" value="ECO:0007669"/>
    <property type="project" value="UniProtKB-UniRule"/>
</dbReference>
<dbReference type="EC" id="5.6.2.4" evidence="11"/>
<keyword evidence="6 11" id="KW-0067">ATP-binding</keyword>
<evidence type="ECO:0000256" key="9">
    <source>
        <dbReference type="ARBA" id="ARBA00034617"/>
    </source>
</evidence>
<evidence type="ECO:0000256" key="4">
    <source>
        <dbReference type="ARBA" id="ARBA00022801"/>
    </source>
</evidence>
<evidence type="ECO:0000313" key="16">
    <source>
        <dbReference type="Proteomes" id="UP000243679"/>
    </source>
</evidence>
<keyword evidence="7 11" id="KW-0238">DNA-binding</keyword>
<evidence type="ECO:0000256" key="2">
    <source>
        <dbReference type="ARBA" id="ARBA00022705"/>
    </source>
</evidence>
<dbReference type="CDD" id="cd18807">
    <property type="entry name" value="SF1_C_UvrD"/>
    <property type="match status" value="1"/>
</dbReference>
<evidence type="ECO:0000256" key="3">
    <source>
        <dbReference type="ARBA" id="ARBA00022741"/>
    </source>
</evidence>
<dbReference type="InterPro" id="IPR000212">
    <property type="entry name" value="DNA_helicase_UvrD/REP"/>
</dbReference>
<evidence type="ECO:0000256" key="6">
    <source>
        <dbReference type="ARBA" id="ARBA00022840"/>
    </source>
</evidence>
<dbReference type="Gene3D" id="1.10.486.10">
    <property type="entry name" value="PCRA, domain 4"/>
    <property type="match status" value="1"/>
</dbReference>
<evidence type="ECO:0000256" key="5">
    <source>
        <dbReference type="ARBA" id="ARBA00022806"/>
    </source>
</evidence>
<dbReference type="PROSITE" id="PS51217">
    <property type="entry name" value="UVRD_HELICASE_CTER"/>
    <property type="match status" value="1"/>
</dbReference>
<proteinExistence type="inferred from homology"/>
<evidence type="ECO:0000313" key="15">
    <source>
        <dbReference type="EMBL" id="BAW80944.1"/>
    </source>
</evidence>
<sequence>MATLNSQQRLAVRHIESPVLVLAGAGSGKTRVITHKIAYLIDQCHLLAGAIAAVTFTNKAAREMKSRIGQLLPKEKTRGLTVSTFHTLGLNILRREQNFMGLRAGFSLLDAQDSLAIIGDLCQHESSGSEEKASLQWRISTWKSALVAPERVLQIAGNNQEKNAAQIYTAYERRLRAYNAVDFDDLIALPVHLFITYPEVLSRWQSRIRYLLVDEYQDTNEAQYQLIRHLAGIRGAFTVVGDDDQSVYAWRGAQPENLQELKRDFPQLTVIKLEQNYRSTTRILRVANQLISHNPHVFEKRLWSALGEGDPIRVLVCRDERHEADRVIAELMYHQFKHRTAYRDYAILYRGNHQSRLFEEGLRSHGIPYILSGGTSFFERAEVKDIMAYLRLLANEEDDNAFLRIANTPRRGIGATTLEKLAGYAALRGQSFLASGFELGLGEYLSGENLVRLRRFCHWIVDLADRSRRSDPIMVIRDLIKEINYEAWLDEIGNDRRGVERKMAHIEALISWLERLYQREEGQSLGDLVAKINLQDILERTQEKKDQDAVNLLTLHAAKGLEFPYVFMVGMEEELLPHRTSIEEGALEEERRLMYVGITRAQRNLYLTLAEKRQQYGETLARESSRFLLELPASDLQWEQEGVFRDPAERMERGQAHLAHLRALLR</sequence>
<dbReference type="GO" id="GO:0016887">
    <property type="term" value="F:ATP hydrolysis activity"/>
    <property type="evidence" value="ECO:0007669"/>
    <property type="project" value="RHEA"/>
</dbReference>
<evidence type="ECO:0000256" key="11">
    <source>
        <dbReference type="HAMAP-Rule" id="MF_01920"/>
    </source>
</evidence>
<dbReference type="AlphaFoldDB" id="A0A1Q2SP83"/>
<evidence type="ECO:0000259" key="13">
    <source>
        <dbReference type="PROSITE" id="PS51198"/>
    </source>
</evidence>
<comment type="catalytic activity">
    <reaction evidence="9 11">
        <text>Couples ATP hydrolysis with the unwinding of duplex DNA by translocating in the 3'-5' direction.</text>
        <dbReference type="EC" id="5.6.2.4"/>
    </reaction>
</comment>
<dbReference type="Gene3D" id="1.10.10.160">
    <property type="match status" value="1"/>
</dbReference>
<keyword evidence="3 11" id="KW-0547">Nucleotide-binding</keyword>
<dbReference type="GO" id="GO:0000725">
    <property type="term" value="P:recombinational repair"/>
    <property type="evidence" value="ECO:0007669"/>
    <property type="project" value="TreeGrafter"/>
</dbReference>
<comment type="function">
    <text evidence="11">Rep helicase is a single-stranded DNA-dependent ATPase involved in DNA replication; it can initiate unwinding at a nick in the DNA. It binds to the single-stranded DNA and acts in a progressive fashion along the DNA in the 3' to 5' direction.</text>
</comment>
<evidence type="ECO:0000256" key="10">
    <source>
        <dbReference type="ARBA" id="ARBA00048988"/>
    </source>
</evidence>
<keyword evidence="8 11" id="KW-0413">Isomerase</keyword>
<dbReference type="NCBIfam" id="TIGR01074">
    <property type="entry name" value="rep"/>
    <property type="match status" value="1"/>
</dbReference>
<keyword evidence="5 11" id="KW-0347">Helicase</keyword>
<gene>
    <name evidence="11" type="primary">rep</name>
    <name evidence="15" type="ORF">TAO_1574</name>
</gene>
<comment type="subunit">
    <text evidence="11">Homodimer.</text>
</comment>
<dbReference type="RefSeq" id="WP_096527435.1">
    <property type="nucleotide sequence ID" value="NZ_AP014836.1"/>
</dbReference>
<dbReference type="HAMAP" id="MF_01920">
    <property type="entry name" value="Helicase_Rep"/>
    <property type="match status" value="1"/>
</dbReference>
<dbReference type="PROSITE" id="PS51198">
    <property type="entry name" value="UVRD_HELICASE_ATP_BIND"/>
    <property type="match status" value="1"/>
</dbReference>
<dbReference type="GO" id="GO:0043138">
    <property type="term" value="F:3'-5' DNA helicase activity"/>
    <property type="evidence" value="ECO:0007669"/>
    <property type="project" value="UniProtKB-UniRule"/>
</dbReference>
<protein>
    <recommendedName>
        <fullName evidence="11">ATP-dependent DNA helicase Rep</fullName>
        <ecNumber evidence="11">5.6.2.4</ecNumber>
    </recommendedName>
    <alternativeName>
        <fullName evidence="11">DNA 3'-5' helicase Rep</fullName>
    </alternativeName>
</protein>
<evidence type="ECO:0000259" key="14">
    <source>
        <dbReference type="PROSITE" id="PS51217"/>
    </source>
</evidence>
<dbReference type="InterPro" id="IPR014017">
    <property type="entry name" value="DNA_helicase_UvrD-like_C"/>
</dbReference>
<dbReference type="InterPro" id="IPR005752">
    <property type="entry name" value="Helicase_Rep"/>
</dbReference>
<dbReference type="GO" id="GO:0003697">
    <property type="term" value="F:single-stranded DNA binding"/>
    <property type="evidence" value="ECO:0007669"/>
    <property type="project" value="UniProtKB-UniRule"/>
</dbReference>
<dbReference type="PANTHER" id="PTHR11070:SF64">
    <property type="entry name" value="ATP-DEPENDENT DNA HELICASE REP"/>
    <property type="match status" value="1"/>
</dbReference>
<dbReference type="Pfam" id="PF00580">
    <property type="entry name" value="UvrD-helicase"/>
    <property type="match status" value="1"/>
</dbReference>
<dbReference type="CDD" id="cd17932">
    <property type="entry name" value="DEXQc_UvrD"/>
    <property type="match status" value="1"/>
</dbReference>
<organism evidence="15 16">
    <name type="scientific">Candidatus Nitrosoglobus terrae</name>
    <dbReference type="NCBI Taxonomy" id="1630141"/>
    <lineage>
        <taxon>Bacteria</taxon>
        <taxon>Pseudomonadati</taxon>
        <taxon>Pseudomonadota</taxon>
        <taxon>Gammaproteobacteria</taxon>
        <taxon>Chromatiales</taxon>
        <taxon>Chromatiaceae</taxon>
        <taxon>Candidatus Nitrosoglobus</taxon>
    </lineage>
</organism>
<accession>A0A1Q2SP83</accession>
<dbReference type="Pfam" id="PF13361">
    <property type="entry name" value="UvrD_C"/>
    <property type="match status" value="1"/>
</dbReference>
<keyword evidence="16" id="KW-1185">Reference proteome</keyword>
<dbReference type="SUPFAM" id="SSF52540">
    <property type="entry name" value="P-loop containing nucleoside triphosphate hydrolases"/>
    <property type="match status" value="1"/>
</dbReference>